<feature type="region of interest" description="Disordered" evidence="7">
    <location>
        <begin position="120"/>
        <end position="190"/>
    </location>
</feature>
<accession>A0AAV2HXG3</accession>
<keyword evidence="5" id="KW-0539">Nucleus</keyword>
<keyword evidence="4 6" id="KW-0175">Coiled coil</keyword>
<evidence type="ECO:0000256" key="7">
    <source>
        <dbReference type="SAM" id="MobiDB-lite"/>
    </source>
</evidence>
<sequence>MAASIIKKKQKPKNRKTKIILEFDEKARVDYLKGFHKRKIDRKKLAREQQDKKILEERKELLKQARDLKNNQMRQQSVVIPEIEHLVNPEVYDLPEHTVTIANIGDVDFVGKAGLRLGQNTGSDKDSDDDTPATANPVQNKSLRQKLATCSNQLSSTKLKAKKMKKKHMLRQKFQTKRKGEKKGKKKKYK</sequence>
<gene>
    <name evidence="8" type="ORF">GSLYS_00012689001</name>
</gene>
<proteinExistence type="inferred from homology"/>
<dbReference type="GO" id="GO:0019843">
    <property type="term" value="F:rRNA binding"/>
    <property type="evidence" value="ECO:0007669"/>
    <property type="project" value="TreeGrafter"/>
</dbReference>
<feature type="coiled-coil region" evidence="6">
    <location>
        <begin position="38"/>
        <end position="75"/>
    </location>
</feature>
<evidence type="ECO:0000256" key="2">
    <source>
        <dbReference type="ARBA" id="ARBA00007175"/>
    </source>
</evidence>
<feature type="compositionally biased region" description="Polar residues" evidence="7">
    <location>
        <begin position="133"/>
        <end position="157"/>
    </location>
</feature>
<evidence type="ECO:0000256" key="5">
    <source>
        <dbReference type="ARBA" id="ARBA00023242"/>
    </source>
</evidence>
<dbReference type="InterPro" id="IPR019186">
    <property type="entry name" value="Nucleolar_protein_12"/>
</dbReference>
<dbReference type="Proteomes" id="UP001497497">
    <property type="component" value="Unassembled WGS sequence"/>
</dbReference>
<reference evidence="8 9" key="1">
    <citation type="submission" date="2024-04" db="EMBL/GenBank/DDBJ databases">
        <authorList>
            <consortium name="Genoscope - CEA"/>
            <person name="William W."/>
        </authorList>
    </citation>
    <scope>NUCLEOTIDE SEQUENCE [LARGE SCALE GENOMIC DNA]</scope>
</reference>
<evidence type="ECO:0000256" key="6">
    <source>
        <dbReference type="SAM" id="Coils"/>
    </source>
</evidence>
<organism evidence="8 9">
    <name type="scientific">Lymnaea stagnalis</name>
    <name type="common">Great pond snail</name>
    <name type="synonym">Helix stagnalis</name>
    <dbReference type="NCBI Taxonomy" id="6523"/>
    <lineage>
        <taxon>Eukaryota</taxon>
        <taxon>Metazoa</taxon>
        <taxon>Spiralia</taxon>
        <taxon>Lophotrochozoa</taxon>
        <taxon>Mollusca</taxon>
        <taxon>Gastropoda</taxon>
        <taxon>Heterobranchia</taxon>
        <taxon>Euthyneura</taxon>
        <taxon>Panpulmonata</taxon>
        <taxon>Hygrophila</taxon>
        <taxon>Lymnaeoidea</taxon>
        <taxon>Lymnaeidae</taxon>
        <taxon>Lymnaea</taxon>
    </lineage>
</organism>
<comment type="similarity">
    <text evidence="2">Belongs to the RRP17 family.</text>
</comment>
<evidence type="ECO:0000313" key="8">
    <source>
        <dbReference type="EMBL" id="CAL1538868.1"/>
    </source>
</evidence>
<protein>
    <recommendedName>
        <fullName evidence="3">Nucleolar protein 12</fullName>
    </recommendedName>
</protein>
<dbReference type="AlphaFoldDB" id="A0AAV2HXG3"/>
<dbReference type="PANTHER" id="PTHR14577:SF0">
    <property type="entry name" value="NUCLEOLAR PROTEIN 12"/>
    <property type="match status" value="1"/>
</dbReference>
<feature type="compositionally biased region" description="Basic residues" evidence="7">
    <location>
        <begin position="159"/>
        <end position="190"/>
    </location>
</feature>
<comment type="caution">
    <text evidence="8">The sequence shown here is derived from an EMBL/GenBank/DDBJ whole genome shotgun (WGS) entry which is preliminary data.</text>
</comment>
<dbReference type="GO" id="GO:0005730">
    <property type="term" value="C:nucleolus"/>
    <property type="evidence" value="ECO:0007669"/>
    <property type="project" value="UniProtKB-SubCell"/>
</dbReference>
<evidence type="ECO:0000313" key="9">
    <source>
        <dbReference type="Proteomes" id="UP001497497"/>
    </source>
</evidence>
<dbReference type="PANTHER" id="PTHR14577">
    <property type="entry name" value="NUCLEOLAR PROTEIN 12"/>
    <property type="match status" value="1"/>
</dbReference>
<dbReference type="EMBL" id="CAXITT010000315">
    <property type="protein sequence ID" value="CAL1538868.1"/>
    <property type="molecule type" value="Genomic_DNA"/>
</dbReference>
<name>A0AAV2HXG3_LYMST</name>
<evidence type="ECO:0000256" key="4">
    <source>
        <dbReference type="ARBA" id="ARBA00023054"/>
    </source>
</evidence>
<dbReference type="Pfam" id="PF09805">
    <property type="entry name" value="Nop25"/>
    <property type="match status" value="1"/>
</dbReference>
<evidence type="ECO:0000256" key="3">
    <source>
        <dbReference type="ARBA" id="ARBA00015520"/>
    </source>
</evidence>
<evidence type="ECO:0000256" key="1">
    <source>
        <dbReference type="ARBA" id="ARBA00004604"/>
    </source>
</evidence>
<keyword evidence="9" id="KW-1185">Reference proteome</keyword>
<comment type="subcellular location">
    <subcellularLocation>
        <location evidence="1">Nucleus</location>
        <location evidence="1">Nucleolus</location>
    </subcellularLocation>
</comment>